<dbReference type="PROSITE" id="PS51257">
    <property type="entry name" value="PROKAR_LIPOPROTEIN"/>
    <property type="match status" value="1"/>
</dbReference>
<dbReference type="PANTHER" id="PTHR16128:SF5">
    <property type="entry name" value="FAD_NAD(P)-BINDING OXIDOREDUCTASE FAMILY PROTEIN"/>
    <property type="match status" value="1"/>
</dbReference>
<accession>A0A0S4QQF6</accession>
<dbReference type="Pfam" id="PF01593">
    <property type="entry name" value="Amino_oxidase"/>
    <property type="match status" value="1"/>
</dbReference>
<dbReference type="SUPFAM" id="SSF51905">
    <property type="entry name" value="FAD/NAD(P)-binding domain"/>
    <property type="match status" value="1"/>
</dbReference>
<proteinExistence type="predicted"/>
<dbReference type="PANTHER" id="PTHR16128">
    <property type="entry name" value="FAD/NAD(P)-BINDING OXIDOREDUCTASE FAMILY PROTEIN"/>
    <property type="match status" value="1"/>
</dbReference>
<name>A0A0S4QQF6_9ACTN</name>
<protein>
    <recommendedName>
        <fullName evidence="1">Amine oxidase domain-containing protein</fullName>
    </recommendedName>
</protein>
<organism evidence="2 3">
    <name type="scientific">Parafrankia irregularis</name>
    <dbReference type="NCBI Taxonomy" id="795642"/>
    <lineage>
        <taxon>Bacteria</taxon>
        <taxon>Bacillati</taxon>
        <taxon>Actinomycetota</taxon>
        <taxon>Actinomycetes</taxon>
        <taxon>Frankiales</taxon>
        <taxon>Frankiaceae</taxon>
        <taxon>Parafrankia</taxon>
    </lineage>
</organism>
<keyword evidence="3" id="KW-1185">Reference proteome</keyword>
<dbReference type="GO" id="GO:0016491">
    <property type="term" value="F:oxidoreductase activity"/>
    <property type="evidence" value="ECO:0007669"/>
    <property type="project" value="InterPro"/>
</dbReference>
<dbReference type="Gene3D" id="3.50.50.60">
    <property type="entry name" value="FAD/NAD(P)-binding domain"/>
    <property type="match status" value="1"/>
</dbReference>
<dbReference type="InterPro" id="IPR036188">
    <property type="entry name" value="FAD/NAD-bd_sf"/>
</dbReference>
<dbReference type="InterPro" id="IPR002937">
    <property type="entry name" value="Amino_oxidase"/>
</dbReference>
<evidence type="ECO:0000259" key="1">
    <source>
        <dbReference type="Pfam" id="PF01593"/>
    </source>
</evidence>
<dbReference type="Gene3D" id="3.90.660.10">
    <property type="match status" value="1"/>
</dbReference>
<dbReference type="RefSeq" id="WP_091279617.1">
    <property type="nucleotide sequence ID" value="NZ_FAOZ01000014.1"/>
</dbReference>
<dbReference type="Pfam" id="PF13450">
    <property type="entry name" value="NAD_binding_8"/>
    <property type="match status" value="1"/>
</dbReference>
<sequence>MSKVVVAGGGIAGIACARELRAHGIEVEVRDRGRVVGGRMASRWIDGRIVDSGASYFTARGPDFLEIVDDWLTRGLVRPWTTRFPVIDGPSRTIAAAVPGPLRYAAPRGIRSLVADLAARGGVRVSHSSPVTTVEPGPMVDGEPVDAVVLAMPDPQALRHLVPELHAERAALLGRAWTPVLALLAGWSTRRWSPIDGAFVHRDPTIEWIADDGRRRGDNAPVLVAHSTAQFAAGRLADPPAAAPALTEALRRLLGIPAEPDWTYVQRWTFARPAAPREQTYFFGAARVGLAGDGWGEPRVESAWRSGTDLARAIISTLT</sequence>
<dbReference type="AlphaFoldDB" id="A0A0S4QQF6"/>
<feature type="domain" description="Amine oxidase" evidence="1">
    <location>
        <begin position="105"/>
        <end position="315"/>
    </location>
</feature>
<dbReference type="Proteomes" id="UP000198802">
    <property type="component" value="Unassembled WGS sequence"/>
</dbReference>
<reference evidence="3" key="1">
    <citation type="submission" date="2015-11" db="EMBL/GenBank/DDBJ databases">
        <authorList>
            <person name="Varghese N."/>
        </authorList>
    </citation>
    <scope>NUCLEOTIDE SEQUENCE [LARGE SCALE GENOMIC DNA]</scope>
    <source>
        <strain evidence="3">DSM 45899</strain>
    </source>
</reference>
<evidence type="ECO:0000313" key="3">
    <source>
        <dbReference type="Proteomes" id="UP000198802"/>
    </source>
</evidence>
<evidence type="ECO:0000313" key="2">
    <source>
        <dbReference type="EMBL" id="CUU57709.1"/>
    </source>
</evidence>
<gene>
    <name evidence="2" type="ORF">Ga0074812_11456</name>
</gene>
<dbReference type="EMBL" id="FAOZ01000014">
    <property type="protein sequence ID" value="CUU57709.1"/>
    <property type="molecule type" value="Genomic_DNA"/>
</dbReference>